<dbReference type="EMBL" id="CM045763">
    <property type="protein sequence ID" value="KAI8022920.1"/>
    <property type="molecule type" value="Genomic_DNA"/>
</dbReference>
<reference evidence="1 2" key="1">
    <citation type="journal article" date="2022" name="Plant J.">
        <title>Chromosome-level genome of Camellia lanceoleosa provides a valuable resource for understanding genome evolution and self-incompatibility.</title>
        <authorList>
            <person name="Gong W."/>
            <person name="Xiao S."/>
            <person name="Wang L."/>
            <person name="Liao Z."/>
            <person name="Chang Y."/>
            <person name="Mo W."/>
            <person name="Hu G."/>
            <person name="Li W."/>
            <person name="Zhao G."/>
            <person name="Zhu H."/>
            <person name="Hu X."/>
            <person name="Ji K."/>
            <person name="Xiang X."/>
            <person name="Song Q."/>
            <person name="Yuan D."/>
            <person name="Jin S."/>
            <person name="Zhang L."/>
        </authorList>
    </citation>
    <scope>NUCLEOTIDE SEQUENCE [LARGE SCALE GENOMIC DNA]</scope>
    <source>
        <strain evidence="1">SQ_2022a</strain>
    </source>
</reference>
<protein>
    <submittedName>
        <fullName evidence="1">Uncharacterized protein</fullName>
    </submittedName>
</protein>
<dbReference type="Proteomes" id="UP001060215">
    <property type="component" value="Chromosome 6"/>
</dbReference>
<gene>
    <name evidence="1" type="ORF">LOK49_LG03G01972</name>
</gene>
<evidence type="ECO:0000313" key="1">
    <source>
        <dbReference type="EMBL" id="KAI8022920.1"/>
    </source>
</evidence>
<name>A0ACC0IDH9_9ERIC</name>
<proteinExistence type="predicted"/>
<keyword evidence="2" id="KW-1185">Reference proteome</keyword>
<sequence>MHVRSRSMGRSAEDQCCGLRYRRRLQQEPQHPLLKMSSFCSEFATNGHNSHTFSICEVGYRDKSVLRFSTTITGYLEKEKLSDIKGMKTKVMIWVKVTCISVDGGKLHFHRRDEQNQRLKSHRKEFLS</sequence>
<comment type="caution">
    <text evidence="1">The sequence shown here is derived from an EMBL/GenBank/DDBJ whole genome shotgun (WGS) entry which is preliminary data.</text>
</comment>
<evidence type="ECO:0000313" key="2">
    <source>
        <dbReference type="Proteomes" id="UP001060215"/>
    </source>
</evidence>
<organism evidence="1 2">
    <name type="scientific">Camellia lanceoleosa</name>
    <dbReference type="NCBI Taxonomy" id="1840588"/>
    <lineage>
        <taxon>Eukaryota</taxon>
        <taxon>Viridiplantae</taxon>
        <taxon>Streptophyta</taxon>
        <taxon>Embryophyta</taxon>
        <taxon>Tracheophyta</taxon>
        <taxon>Spermatophyta</taxon>
        <taxon>Magnoliopsida</taxon>
        <taxon>eudicotyledons</taxon>
        <taxon>Gunneridae</taxon>
        <taxon>Pentapetalae</taxon>
        <taxon>asterids</taxon>
        <taxon>Ericales</taxon>
        <taxon>Theaceae</taxon>
        <taxon>Camellia</taxon>
    </lineage>
</organism>
<accession>A0ACC0IDH9</accession>